<sequence>MSLFNQFSISISLIILATTIIVGTILITTNLFRISKSLKKHNELIQNSERPYLNCTLSKKHLIIKNSGNSQAEIDSIVIDENELPDLPSISINPKEIYSLKIESVKKISIKYHTDHGEYQDDTLITGN</sequence>
<keyword evidence="1" id="KW-0812">Transmembrane</keyword>
<feature type="transmembrane region" description="Helical" evidence="1">
    <location>
        <begin position="6"/>
        <end position="32"/>
    </location>
</feature>
<comment type="caution">
    <text evidence="2">The sequence shown here is derived from an EMBL/GenBank/DDBJ whole genome shotgun (WGS) entry which is preliminary data.</text>
</comment>
<dbReference type="EMBL" id="JBHSSN010000002">
    <property type="protein sequence ID" value="MFC6322392.1"/>
    <property type="molecule type" value="Genomic_DNA"/>
</dbReference>
<keyword evidence="3" id="KW-1185">Reference proteome</keyword>
<protein>
    <submittedName>
        <fullName evidence="2">Uncharacterized protein</fullName>
    </submittedName>
</protein>
<name>A0ABW1UUI7_9LACO</name>
<evidence type="ECO:0000313" key="2">
    <source>
        <dbReference type="EMBL" id="MFC6322392.1"/>
    </source>
</evidence>
<evidence type="ECO:0000313" key="3">
    <source>
        <dbReference type="Proteomes" id="UP001596186"/>
    </source>
</evidence>
<reference evidence="3" key="1">
    <citation type="journal article" date="2019" name="Int. J. Syst. Evol. Microbiol.">
        <title>The Global Catalogue of Microorganisms (GCM) 10K type strain sequencing project: providing services to taxonomists for standard genome sequencing and annotation.</title>
        <authorList>
            <consortium name="The Broad Institute Genomics Platform"/>
            <consortium name="The Broad Institute Genome Sequencing Center for Infectious Disease"/>
            <person name="Wu L."/>
            <person name="Ma J."/>
        </authorList>
    </citation>
    <scope>NUCLEOTIDE SEQUENCE [LARGE SCALE GENOMIC DNA]</scope>
    <source>
        <strain evidence="3">CCM 8895</strain>
    </source>
</reference>
<accession>A0ABW1UUI7</accession>
<gene>
    <name evidence="2" type="ORF">ACFP1F_01250</name>
</gene>
<dbReference type="RefSeq" id="WP_125591826.1">
    <property type="nucleotide sequence ID" value="NZ_JBHSSN010000002.1"/>
</dbReference>
<organism evidence="2 3">
    <name type="scientific">Companilactobacillus baiquanensis</name>
    <dbReference type="NCBI Taxonomy" id="2486005"/>
    <lineage>
        <taxon>Bacteria</taxon>
        <taxon>Bacillati</taxon>
        <taxon>Bacillota</taxon>
        <taxon>Bacilli</taxon>
        <taxon>Lactobacillales</taxon>
        <taxon>Lactobacillaceae</taxon>
        <taxon>Companilactobacillus</taxon>
    </lineage>
</organism>
<dbReference type="Proteomes" id="UP001596186">
    <property type="component" value="Unassembled WGS sequence"/>
</dbReference>
<keyword evidence="1" id="KW-0472">Membrane</keyword>
<keyword evidence="1" id="KW-1133">Transmembrane helix</keyword>
<evidence type="ECO:0000256" key="1">
    <source>
        <dbReference type="SAM" id="Phobius"/>
    </source>
</evidence>
<proteinExistence type="predicted"/>